<evidence type="ECO:0000256" key="2">
    <source>
        <dbReference type="ARBA" id="ARBA00007935"/>
    </source>
</evidence>
<gene>
    <name evidence="9" type="ORF">RIF23_02255</name>
</gene>
<evidence type="ECO:0000256" key="6">
    <source>
        <dbReference type="ARBA" id="ARBA00022989"/>
    </source>
</evidence>
<evidence type="ECO:0000256" key="7">
    <source>
        <dbReference type="ARBA" id="ARBA00023136"/>
    </source>
</evidence>
<keyword evidence="10" id="KW-1185">Reference proteome</keyword>
<keyword evidence="5 8" id="KW-0812">Transmembrane</keyword>
<feature type="transmembrane region" description="Helical" evidence="8">
    <location>
        <begin position="261"/>
        <end position="287"/>
    </location>
</feature>
<evidence type="ECO:0000256" key="5">
    <source>
        <dbReference type="ARBA" id="ARBA00022692"/>
    </source>
</evidence>
<comment type="caution">
    <text evidence="9">The sequence shown here is derived from an EMBL/GenBank/DDBJ whole genome shotgun (WGS) entry which is preliminary data.</text>
</comment>
<dbReference type="RefSeq" id="WP_310911213.1">
    <property type="nucleotide sequence ID" value="NZ_JAVLVT010000001.1"/>
</dbReference>
<name>A0ABU2H1E3_9ACTN</name>
<feature type="transmembrane region" description="Helical" evidence="8">
    <location>
        <begin position="331"/>
        <end position="348"/>
    </location>
</feature>
<organism evidence="9 10">
    <name type="scientific">Lipingzhangella rawalii</name>
    <dbReference type="NCBI Taxonomy" id="2055835"/>
    <lineage>
        <taxon>Bacteria</taxon>
        <taxon>Bacillati</taxon>
        <taxon>Actinomycetota</taxon>
        <taxon>Actinomycetes</taxon>
        <taxon>Streptosporangiales</taxon>
        <taxon>Nocardiopsidaceae</taxon>
        <taxon>Lipingzhangella</taxon>
    </lineage>
</organism>
<feature type="transmembrane region" description="Helical" evidence="8">
    <location>
        <begin position="33"/>
        <end position="53"/>
    </location>
</feature>
<evidence type="ECO:0000256" key="3">
    <source>
        <dbReference type="ARBA" id="ARBA00022448"/>
    </source>
</evidence>
<evidence type="ECO:0000256" key="8">
    <source>
        <dbReference type="SAM" id="Phobius"/>
    </source>
</evidence>
<evidence type="ECO:0000313" key="10">
    <source>
        <dbReference type="Proteomes" id="UP001250214"/>
    </source>
</evidence>
<keyword evidence="4" id="KW-1003">Cell membrane</keyword>
<dbReference type="SUPFAM" id="SSF81345">
    <property type="entry name" value="ABC transporter involved in vitamin B12 uptake, BtuC"/>
    <property type="match status" value="1"/>
</dbReference>
<dbReference type="PANTHER" id="PTHR30472:SF24">
    <property type="entry name" value="FERRIC ENTEROBACTIN TRANSPORT SYSTEM PERMEASE PROTEIN FEPG"/>
    <property type="match status" value="1"/>
</dbReference>
<dbReference type="CDD" id="cd06550">
    <property type="entry name" value="TM_ABC_iron-siderophores_like"/>
    <property type="match status" value="1"/>
</dbReference>
<dbReference type="EMBL" id="JAVLVT010000001">
    <property type="protein sequence ID" value="MDS1269114.1"/>
    <property type="molecule type" value="Genomic_DNA"/>
</dbReference>
<dbReference type="PANTHER" id="PTHR30472">
    <property type="entry name" value="FERRIC ENTEROBACTIN TRANSPORT SYSTEM PERMEASE PROTEIN"/>
    <property type="match status" value="1"/>
</dbReference>
<comment type="similarity">
    <text evidence="2">Belongs to the binding-protein-dependent transport system permease family. FecCD subfamily.</text>
</comment>
<comment type="subcellular location">
    <subcellularLocation>
        <location evidence="1">Cell membrane</location>
        <topology evidence="1">Multi-pass membrane protein</topology>
    </subcellularLocation>
</comment>
<evidence type="ECO:0000313" key="9">
    <source>
        <dbReference type="EMBL" id="MDS1269114.1"/>
    </source>
</evidence>
<evidence type="ECO:0000256" key="1">
    <source>
        <dbReference type="ARBA" id="ARBA00004651"/>
    </source>
</evidence>
<dbReference type="Gene3D" id="1.10.3470.10">
    <property type="entry name" value="ABC transporter involved in vitamin B12 uptake, BtuC"/>
    <property type="match status" value="1"/>
</dbReference>
<feature type="transmembrane region" description="Helical" evidence="8">
    <location>
        <begin position="217"/>
        <end position="240"/>
    </location>
</feature>
<accession>A0ABU2H1E3</accession>
<protein>
    <submittedName>
        <fullName evidence="9">Iron chelate uptake ABC transporter family permease subunit</fullName>
    </submittedName>
</protein>
<evidence type="ECO:0000256" key="4">
    <source>
        <dbReference type="ARBA" id="ARBA00022475"/>
    </source>
</evidence>
<proteinExistence type="inferred from homology"/>
<keyword evidence="6 8" id="KW-1133">Transmembrane helix</keyword>
<feature type="transmembrane region" description="Helical" evidence="8">
    <location>
        <begin position="87"/>
        <end position="105"/>
    </location>
</feature>
<sequence>MSPVRAAQPPRGVVPGPVLHRGGIAVIVHPRSVVACLALFLVCVIVGAASLVLGDYPVPLERVPAALAGRGEHLDVFFVQGVRLPRMVTALLVGFALGVAGAVFQSLTRNPLGSPDIIGFTGGAATGAVAVILVVGGTMTHVSLGAVAGGMITGLVVYLLAMKQEVQGYRLVLVGIGVNAMLLAVRDYLLTRAELTDAMSAQVWMVGSLNGRGWGEVGAILVGVVVLTPVLVSLAPHLRLMEMGADTARGLGVAPQRTQTVALLVATALTGAAIAVSGPISFVALAAPQLFRRLARTTGPSLVGAGTMGASLLVTADLLAQHGLPDNQLPVGVVTAVVGGSYLVWLLYREWSSGRA</sequence>
<dbReference type="InterPro" id="IPR037294">
    <property type="entry name" value="ABC_BtuC-like"/>
</dbReference>
<reference evidence="10" key="1">
    <citation type="submission" date="2023-07" db="EMBL/GenBank/DDBJ databases">
        <title>Novel species in the genus Lipingzhangella isolated from Sambhar Salt Lake.</title>
        <authorList>
            <person name="Jiya N."/>
            <person name="Kajale S."/>
            <person name="Sharma A."/>
        </authorList>
    </citation>
    <scope>NUCLEOTIDE SEQUENCE [LARGE SCALE GENOMIC DNA]</scope>
    <source>
        <strain evidence="10">LS1_29</strain>
    </source>
</reference>
<dbReference type="Pfam" id="PF01032">
    <property type="entry name" value="FecCD"/>
    <property type="match status" value="1"/>
</dbReference>
<dbReference type="InterPro" id="IPR000522">
    <property type="entry name" value="ABC_transptr_permease_BtuC"/>
</dbReference>
<keyword evidence="3" id="KW-0813">Transport</keyword>
<dbReference type="Proteomes" id="UP001250214">
    <property type="component" value="Unassembled WGS sequence"/>
</dbReference>
<keyword evidence="7 8" id="KW-0472">Membrane</keyword>
<feature type="transmembrane region" description="Helical" evidence="8">
    <location>
        <begin position="117"/>
        <end position="136"/>
    </location>
</feature>
<feature type="transmembrane region" description="Helical" evidence="8">
    <location>
        <begin position="142"/>
        <end position="161"/>
    </location>
</feature>
<feature type="transmembrane region" description="Helical" evidence="8">
    <location>
        <begin position="168"/>
        <end position="185"/>
    </location>
</feature>